<organism evidence="2 3">
    <name type="scientific">Ananas comosus</name>
    <name type="common">Pineapple</name>
    <name type="synonym">Ananas ananas</name>
    <dbReference type="NCBI Taxonomy" id="4615"/>
    <lineage>
        <taxon>Eukaryota</taxon>
        <taxon>Viridiplantae</taxon>
        <taxon>Streptophyta</taxon>
        <taxon>Embryophyta</taxon>
        <taxon>Tracheophyta</taxon>
        <taxon>Spermatophyta</taxon>
        <taxon>Magnoliopsida</taxon>
        <taxon>Liliopsida</taxon>
        <taxon>Poales</taxon>
        <taxon>Bromeliaceae</taxon>
        <taxon>Bromelioideae</taxon>
        <taxon>Ananas</taxon>
    </lineage>
</organism>
<evidence type="ECO:0000313" key="2">
    <source>
        <dbReference type="Proteomes" id="UP000515123"/>
    </source>
</evidence>
<proteinExistence type="inferred from homology"/>
<dbReference type="Pfam" id="PF10266">
    <property type="entry name" value="Strumpellin"/>
    <property type="match status" value="1"/>
</dbReference>
<dbReference type="PANTHER" id="PTHR15691">
    <property type="entry name" value="WASH COMPLEX SUBUNIT 5"/>
    <property type="match status" value="1"/>
</dbReference>
<dbReference type="GO" id="GO:0140285">
    <property type="term" value="P:endosome fission"/>
    <property type="evidence" value="ECO:0007669"/>
    <property type="project" value="TreeGrafter"/>
</dbReference>
<name>A0A6P5GUQ8_ANACO</name>
<dbReference type="GO" id="GO:0007032">
    <property type="term" value="P:endosome organization"/>
    <property type="evidence" value="ECO:0007669"/>
    <property type="project" value="TreeGrafter"/>
</dbReference>
<dbReference type="PANTHER" id="PTHR15691:SF6">
    <property type="entry name" value="WASH COMPLEX SUBUNIT 5"/>
    <property type="match status" value="1"/>
</dbReference>
<accession>A0A6P5GUQ8</accession>
<dbReference type="InterPro" id="IPR019393">
    <property type="entry name" value="WASH_strumpellin"/>
</dbReference>
<dbReference type="OrthoDB" id="565118at2759"/>
<evidence type="ECO:0000256" key="1">
    <source>
        <dbReference type="ARBA" id="ARBA00006224"/>
    </source>
</evidence>
<dbReference type="Proteomes" id="UP000515123">
    <property type="component" value="Linkage group 21"/>
</dbReference>
<dbReference type="GO" id="GO:0030041">
    <property type="term" value="P:actin filament polymerization"/>
    <property type="evidence" value="ECO:0007669"/>
    <property type="project" value="TreeGrafter"/>
</dbReference>
<dbReference type="GO" id="GO:0071203">
    <property type="term" value="C:WASH complex"/>
    <property type="evidence" value="ECO:0007669"/>
    <property type="project" value="InterPro"/>
</dbReference>
<reference evidence="2" key="1">
    <citation type="journal article" date="2015" name="Nat. Genet.">
        <title>The pineapple genome and the evolution of CAM photosynthesis.</title>
        <authorList>
            <person name="Ming R."/>
            <person name="VanBuren R."/>
            <person name="Wai C.M."/>
            <person name="Tang H."/>
            <person name="Schatz M.C."/>
            <person name="Bowers J.E."/>
            <person name="Lyons E."/>
            <person name="Wang M.L."/>
            <person name="Chen J."/>
            <person name="Biggers E."/>
            <person name="Zhang J."/>
            <person name="Huang L."/>
            <person name="Zhang L."/>
            <person name="Miao W."/>
            <person name="Zhang J."/>
            <person name="Ye Z."/>
            <person name="Miao C."/>
            <person name="Lin Z."/>
            <person name="Wang H."/>
            <person name="Zhou H."/>
            <person name="Yim W.C."/>
            <person name="Priest H.D."/>
            <person name="Zheng C."/>
            <person name="Woodhouse M."/>
            <person name="Edger P.P."/>
            <person name="Guyot R."/>
            <person name="Guo H.B."/>
            <person name="Guo H."/>
            <person name="Zheng G."/>
            <person name="Singh R."/>
            <person name="Sharma A."/>
            <person name="Min X."/>
            <person name="Zheng Y."/>
            <person name="Lee H."/>
            <person name="Gurtowski J."/>
            <person name="Sedlazeck F.J."/>
            <person name="Harkess A."/>
            <person name="McKain M.R."/>
            <person name="Liao Z."/>
            <person name="Fang J."/>
            <person name="Liu J."/>
            <person name="Zhang X."/>
            <person name="Zhang Q."/>
            <person name="Hu W."/>
            <person name="Qin Y."/>
            <person name="Wang K."/>
            <person name="Chen L.Y."/>
            <person name="Shirley N."/>
            <person name="Lin Y.R."/>
            <person name="Liu L.Y."/>
            <person name="Hernandez A.G."/>
            <person name="Wright C.L."/>
            <person name="Bulone V."/>
            <person name="Tuskan G.A."/>
            <person name="Heath K."/>
            <person name="Zee F."/>
            <person name="Moore P.H."/>
            <person name="Sunkar R."/>
            <person name="Leebens-Mack J.H."/>
            <person name="Mockler T."/>
            <person name="Bennetzen J.L."/>
            <person name="Freeling M."/>
            <person name="Sankoff D."/>
            <person name="Paterson A.H."/>
            <person name="Zhu X."/>
            <person name="Yang X."/>
            <person name="Smith J.A."/>
            <person name="Cushman J.C."/>
            <person name="Paull R.E."/>
            <person name="Yu Q."/>
        </authorList>
    </citation>
    <scope>NUCLEOTIDE SEQUENCE [LARGE SCALE GENOMIC DNA]</scope>
    <source>
        <strain evidence="2">cv. F153</strain>
    </source>
</reference>
<dbReference type="RefSeq" id="XP_020111562.1">
    <property type="nucleotide sequence ID" value="XM_020255973.1"/>
</dbReference>
<reference evidence="3" key="2">
    <citation type="submission" date="2025-08" db="UniProtKB">
        <authorList>
            <consortium name="RefSeq"/>
        </authorList>
    </citation>
    <scope>IDENTIFICATION</scope>
    <source>
        <tissue evidence="3">Leaf</tissue>
    </source>
</reference>
<keyword evidence="2" id="KW-1185">Reference proteome</keyword>
<sequence>MANRTGPGGAAEEEDDDPVVSFPELLRFCGRAQTLITELLLLADRVPSEFRDRRFDPVLFDLRYFDSPSDFESRIEGNAELEALEDQLRESCSNYMQRFFNLASGIVIYHMELLKYLNDLQEGLYVHYSLDSVLESKSGCQLLTESITLFACVLLLMEHRIVGILREKLLVAHLRYDRCFNLPKLEEICSLCRIHQPNTGTLSHTSASSLTSDILSIQKPEILFARFPFPKLVVDAIISCLRGDDMYNNIRHYPDPQHRTVALSLQGGRLYLLLFYSTDFLHNGLVMREIVDRFFKDNWVVPIFLHFLVDLFASWDAYKEAKAALSSCLSPNFIRDCCLYYSSKVTHLLSELGSSLSDGALKKDYVLDNSQHLISFIRNCNITLRWLLLHRISNDKRSRDIVTSIGLAQQVDDDSLLQLLLKASQLEFEVKFLYDELLRTREAMWCEKKRCASECMEDLSRNHFGTWASSHKFKNKSLKDWFDKLSLEQMQSLNYSGHGSSGRIIYRVISSIKDIEQLDQVEESLQIKHGLAKVQKSLHDMIKILNLDIDAMRVFSVVTDAVYAWGYIAKYDKLLKKKIKQDPSTMLILHALFLKFQSFLNVPLQWIEQCQSEDLPYVSRYYSSEYAARIFTILEIVPVVLLDIFNDNLQAQHPFHLVNRIDKDAFEDFMQLDTQLKLARQAGKLSVISEGIMIMSRNLNGLINSDLRNWLEENVRKELSRRLESKLQSHFLPHAGRDDLETNLVSLSTFILSQLRMMETLQDVLHIHGSHIWEETFTELLNRCAQKEQTEIVRRKQESKISVAKLNDFSKSTTFFGHLLHQMFQLTDPSRSMYIEPMVGWFDAEGRELLGLHFFNLLESSVGQVGLAILDSLLALLIKENLELTLKSFHVLLDSRCMEELHKLDKFMGPPTSIPLLGLSLYNQMVKMFNVSWEPLAELLATIGRLQLLRCLVSFKLRSSSKIKADLVTSATENLISSVSLQRERILECLKDEEEKDSTVRNFLHSLFEQQRLCGLQSPLRSVYMSEDPPTCLSRFTSVFSISQLSRYVLDVHLGTLTSKLKKSSVDFSPLVIGLGTFLRQFHAFYITQYAQFMGQYIRIAVATASDSGSETQKGSGDYASEVLKSAFWLMFFGKYMEIPKELIESCFPSSVLAILQT</sequence>
<protein>
    <submittedName>
        <fullName evidence="3">WASH complex subunit strumpellin homolog isoform X1</fullName>
    </submittedName>
</protein>
<evidence type="ECO:0000313" key="3">
    <source>
        <dbReference type="RefSeq" id="XP_020111562.1"/>
    </source>
</evidence>
<dbReference type="GeneID" id="109726404"/>
<comment type="similarity">
    <text evidence="1">Belongs to the strumpellin family.</text>
</comment>
<dbReference type="AlphaFoldDB" id="A0A6P5GUQ8"/>
<dbReference type="GO" id="GO:0005768">
    <property type="term" value="C:endosome"/>
    <property type="evidence" value="ECO:0007669"/>
    <property type="project" value="TreeGrafter"/>
</dbReference>
<dbReference type="GO" id="GO:0051125">
    <property type="term" value="P:regulation of actin nucleation"/>
    <property type="evidence" value="ECO:0007669"/>
    <property type="project" value="TreeGrafter"/>
</dbReference>
<gene>
    <name evidence="3" type="primary">LOC109726404</name>
</gene>